<keyword evidence="12" id="KW-0807">Transducer</keyword>
<feature type="region of interest" description="Disordered" evidence="15">
    <location>
        <begin position="1677"/>
        <end position="1750"/>
    </location>
</feature>
<keyword evidence="4 16" id="KW-0812">Transmembrane</keyword>
<dbReference type="InterPro" id="IPR017983">
    <property type="entry name" value="GPCR_2_secretin-like_CS"/>
</dbReference>
<dbReference type="InterPro" id="IPR036445">
    <property type="entry name" value="GPCR_2_extracell_dom_sf"/>
</dbReference>
<dbReference type="PANTHER" id="PTHR12011:SF290">
    <property type="entry name" value="ADHESION G-PROTEIN COUPLED RECEPTOR G6"/>
    <property type="match status" value="1"/>
</dbReference>
<feature type="region of interest" description="Disordered" evidence="15">
    <location>
        <begin position="577"/>
        <end position="632"/>
    </location>
</feature>
<evidence type="ECO:0000313" key="20">
    <source>
        <dbReference type="Proteomes" id="UP000324091"/>
    </source>
</evidence>
<dbReference type="GO" id="GO:0004930">
    <property type="term" value="F:G protein-coupled receptor activity"/>
    <property type="evidence" value="ECO:0007669"/>
    <property type="project" value="UniProtKB-KW"/>
</dbReference>
<dbReference type="PROSITE" id="PS50261">
    <property type="entry name" value="G_PROTEIN_RECEP_F2_4"/>
    <property type="match status" value="1"/>
</dbReference>
<dbReference type="InterPro" id="IPR058857">
    <property type="entry name" value="GAIN_ADGRG2/6"/>
</dbReference>
<accession>A0A5C6NP98</accession>
<feature type="region of interest" description="Disordered" evidence="15">
    <location>
        <begin position="128"/>
        <end position="156"/>
    </location>
</feature>
<sequence length="1785" mass="193541">MSRPVATIRTTRTKFLPVKSSRHTGFSPKDPGSKPRPLAPDSPGPPVPLLDPLLGSSSSRSTKSSLGFISTPLIWPGRKRPSRGSHLLTTRVPVRQVDNITKPTRKPTVAPHKHLAVLAMQGFAYTPQTTEDPSVSGQGFEQAAPPLPSSSAVSNRKNKPALPKWLLENQTVDGGIVDDDYSSLLEQLVHNMSRFSDGEFSTTFSTEEPASVSSGYTDPGTSRLPFSRPNEGTRHILHGLGVLFLDSGVVSQNLASVMEMSMSSDLQNTFEVTGDAGVLLAVSMTQSHASVVDRLLSSDGSSDTNTELQMFSRTVEHLQISSEPPVYSEAVSDTLFEGLPAESVNISIGDGTKDPLPLVGETTVSSFAGEASEVLSETPAVSAVGVTPTLTRFDRPDTSGWDPSFMSTWFHTGGPQPSTGVHPSERTLPDHVIQTHPVPLCPGSFCLPQMLLTPSIEPSFPLPLSVPPLLSFIPSLHLTHHHMSLDAPNGTPSLPDVRSSAPAFPSNQISGLDLSPPTPRSRFSCSSTTRDFFVVKLLPPAESTKQSTDTVDFKKVPVSNRTSWTTFKDLTKAKNATAEAAHMEEPPVATRESEAAVHPAMNVGTAERPTPSRLDSRPGQSQDSWTGSTDPPDGLVRDLFLTLAALFDEPHFTATTKSRFPAVPIKTVGDDSGSIKDTAPPVPGSGTAKHSLKCPCKQRSQCQCGLSPGNNAQNRLSVPPALVLTSTLTISSSPAEGFFYRIFFMMDEVSAALTHANVERAAAVWLNQTFQNWTHAVTLDHIRVQLASQNPTRYRCQALLVYYYTTNQTLSATAVSARMAASEGQMGSGLQVQPASTDVTLIENCPEENPLHYRWPESRPTVTQNLPCFPNKDQSASRTCLIDSLNLSSYWSPADLSNCTDIDTIKVSAENAAEVADQLADITNNELTNEEVSKVVMKVKQLVNVANISSSLASTVVTIISNVLSSSETALAPTSETALKTVDELVQKLEFEGPSISITSRHLSVGVSSFNTSTFNGSSFSAFLVPNTSEPQIHFESDQMNPLAQVTLPASLLSAFTLTEAELSSMSRINFMFFSSTNLFQSEQAGLPLISYVVASSVGNISISDLTEPVQIEIAHLSDQAVLSPVCVFWDFSLSDGAGGWNGAGCRVSKESSSNRTICLCDHLTHFGILLLLDLQVNEGSISPSVQDVSGASTHFDPKNNKILTFITYIGCGISSIFSAATLLTYIAFEKLRRDYPSKILMNLSTSLLFLNMVFLLDGWLASLDLNWLCLAVAVLLHYFLLTSFTWMGLESIHMYIALVKVFNTYIRRYILKFCIVGWGLPAVLVGIVVASDKNSYGLQKYGTAPSAASEFCWIQAPLVFYTTCVGYFCLVFLLNVAMFIVVMLQICGRNGKRSNRTLREEVLRNLRSVVSLTFLLGMTWGFALFAWGPVSLAFMYLFTIFNSLQGLFIFIFHCALKENVQKQWRRFLCCGRFRLSENSGRVLLPPVRSTGLEHNSKLVPVCLRESGQVKAGSSSSVQTCGTSVRGPAPFSLPDTFPVFHIIKLGLVAWEDEGVHVQLEPHGNREPTEHQEQLLQVAPEVRVSIRRPRHETDSVRLNERPNCVGAAAVYPPQNNKLLSGAAKADLDLQLGTGAGQVFSGSGSLRKTSCREESGRGDGSLLTGCCCVADWSKTATNNTKKVSSDNLGKSVSSSSCGSSATNWTSKAKATLNPFSKRHSTTDKRFSSQTNPKSSSTSSEVQPNSSSSSILPVSQMIDKVKDYCSTRSDNFYKNIIMSDSFTHSTKF</sequence>
<dbReference type="InterPro" id="IPR057244">
    <property type="entry name" value="GAIN_B"/>
</dbReference>
<organism evidence="19 20">
    <name type="scientific">Takifugu flavidus</name>
    <name type="common">sansaifugu</name>
    <dbReference type="NCBI Taxonomy" id="433684"/>
    <lineage>
        <taxon>Eukaryota</taxon>
        <taxon>Metazoa</taxon>
        <taxon>Chordata</taxon>
        <taxon>Craniata</taxon>
        <taxon>Vertebrata</taxon>
        <taxon>Euteleostomi</taxon>
        <taxon>Actinopterygii</taxon>
        <taxon>Neopterygii</taxon>
        <taxon>Teleostei</taxon>
        <taxon>Neoteleostei</taxon>
        <taxon>Acanthomorphata</taxon>
        <taxon>Eupercaria</taxon>
        <taxon>Tetraodontiformes</taxon>
        <taxon>Tetradontoidea</taxon>
        <taxon>Tetraodontidae</taxon>
        <taxon>Takifugu</taxon>
    </lineage>
</organism>
<protein>
    <recommendedName>
        <fullName evidence="13">Adhesion G-protein coupled receptor G6</fullName>
    </recommendedName>
    <alternativeName>
        <fullName evidence="14">G-protein coupled receptor 126</fullName>
    </alternativeName>
</protein>
<feature type="compositionally biased region" description="Low complexity" evidence="15">
    <location>
        <begin position="1689"/>
        <end position="1698"/>
    </location>
</feature>
<evidence type="ECO:0000259" key="18">
    <source>
        <dbReference type="PROSITE" id="PS50261"/>
    </source>
</evidence>
<dbReference type="GO" id="GO:0043236">
    <property type="term" value="F:laminin binding"/>
    <property type="evidence" value="ECO:0007669"/>
    <property type="project" value="TreeGrafter"/>
</dbReference>
<evidence type="ECO:0000256" key="14">
    <source>
        <dbReference type="ARBA" id="ARBA00082039"/>
    </source>
</evidence>
<feature type="transmembrane region" description="Helical" evidence="16">
    <location>
        <begin position="1206"/>
        <end position="1229"/>
    </location>
</feature>
<dbReference type="PANTHER" id="PTHR12011">
    <property type="entry name" value="ADHESION G-PROTEIN COUPLED RECEPTOR"/>
    <property type="match status" value="1"/>
</dbReference>
<feature type="transmembrane region" description="Helical" evidence="16">
    <location>
        <begin position="1434"/>
        <end position="1457"/>
    </location>
</feature>
<evidence type="ECO:0000256" key="3">
    <source>
        <dbReference type="ARBA" id="ARBA00022475"/>
    </source>
</evidence>
<dbReference type="InterPro" id="IPR046338">
    <property type="entry name" value="GAIN_dom_sf"/>
</dbReference>
<evidence type="ECO:0000256" key="4">
    <source>
        <dbReference type="ARBA" id="ARBA00022692"/>
    </source>
</evidence>
<keyword evidence="7" id="KW-0297">G-protein coupled receptor</keyword>
<dbReference type="PROSITE" id="PS00650">
    <property type="entry name" value="G_PROTEIN_RECEP_F2_2"/>
    <property type="match status" value="1"/>
</dbReference>
<evidence type="ECO:0000313" key="19">
    <source>
        <dbReference type="EMBL" id="TWW68498.1"/>
    </source>
</evidence>
<evidence type="ECO:0000256" key="5">
    <source>
        <dbReference type="ARBA" id="ARBA00022729"/>
    </source>
</evidence>
<dbReference type="InterPro" id="IPR057333">
    <property type="entry name" value="SEA_Gpr126"/>
</dbReference>
<feature type="compositionally biased region" description="Low complexity" evidence="15">
    <location>
        <begin position="1725"/>
        <end position="1747"/>
    </location>
</feature>
<feature type="region of interest" description="Disordered" evidence="15">
    <location>
        <begin position="487"/>
        <end position="523"/>
    </location>
</feature>
<feature type="compositionally biased region" description="Polar residues" evidence="15">
    <location>
        <begin position="618"/>
        <end position="629"/>
    </location>
</feature>
<evidence type="ECO:0000256" key="1">
    <source>
        <dbReference type="ARBA" id="ARBA00004651"/>
    </source>
</evidence>
<dbReference type="SUPFAM" id="SSF81321">
    <property type="entry name" value="Family A G protein-coupled receptor-like"/>
    <property type="match status" value="1"/>
</dbReference>
<keyword evidence="10 19" id="KW-0675">Receptor</keyword>
<dbReference type="GO" id="GO:0060347">
    <property type="term" value="P:heart trabecula formation"/>
    <property type="evidence" value="ECO:0007669"/>
    <property type="project" value="TreeGrafter"/>
</dbReference>
<keyword evidence="8 16" id="KW-0472">Membrane</keyword>
<dbReference type="CDD" id="cd15996">
    <property type="entry name" value="7tmB2_GPR126"/>
    <property type="match status" value="1"/>
</dbReference>
<dbReference type="GO" id="GO:0005886">
    <property type="term" value="C:plasma membrane"/>
    <property type="evidence" value="ECO:0007669"/>
    <property type="project" value="UniProtKB-SubCell"/>
</dbReference>
<proteinExistence type="inferred from homology"/>
<feature type="region of interest" description="Disordered" evidence="15">
    <location>
        <begin position="669"/>
        <end position="689"/>
    </location>
</feature>
<keyword evidence="3" id="KW-1003">Cell membrane</keyword>
<dbReference type="Pfam" id="PF25307">
    <property type="entry name" value="SEA_Gpr126"/>
    <property type="match status" value="1"/>
</dbReference>
<dbReference type="InterPro" id="IPR017981">
    <property type="entry name" value="GPCR_2-like_7TM"/>
</dbReference>
<feature type="region of interest" description="Disordered" evidence="15">
    <location>
        <begin position="1637"/>
        <end position="1657"/>
    </location>
</feature>
<feature type="transmembrane region" description="Helical" evidence="16">
    <location>
        <begin position="1241"/>
        <end position="1260"/>
    </location>
</feature>
<dbReference type="Pfam" id="PF00002">
    <property type="entry name" value="7tm_2"/>
    <property type="match status" value="1"/>
</dbReference>
<evidence type="ECO:0000256" key="10">
    <source>
        <dbReference type="ARBA" id="ARBA00023170"/>
    </source>
</evidence>
<feature type="transmembrane region" description="Helical" evidence="16">
    <location>
        <begin position="1266"/>
        <end position="1290"/>
    </location>
</feature>
<dbReference type="GO" id="GO:0007189">
    <property type="term" value="P:adenylate cyclase-activating G protein-coupled receptor signaling pathway"/>
    <property type="evidence" value="ECO:0007669"/>
    <property type="project" value="TreeGrafter"/>
</dbReference>
<comment type="caution">
    <text evidence="19">The sequence shown here is derived from an EMBL/GenBank/DDBJ whole genome shotgun (WGS) entry which is preliminary data.</text>
</comment>
<evidence type="ECO:0000256" key="8">
    <source>
        <dbReference type="ARBA" id="ARBA00023136"/>
    </source>
</evidence>
<dbReference type="GO" id="GO:0007166">
    <property type="term" value="P:cell surface receptor signaling pathway"/>
    <property type="evidence" value="ECO:0007669"/>
    <property type="project" value="InterPro"/>
</dbReference>
<gene>
    <name evidence="19" type="ORF">D4764_19G0002960</name>
</gene>
<keyword evidence="20" id="KW-1185">Reference proteome</keyword>
<evidence type="ECO:0000256" key="16">
    <source>
        <dbReference type="SAM" id="Phobius"/>
    </source>
</evidence>
<dbReference type="PROSITE" id="PS50221">
    <property type="entry name" value="GAIN_B"/>
    <property type="match status" value="1"/>
</dbReference>
<feature type="compositionally biased region" description="Basic and acidic residues" evidence="15">
    <location>
        <begin position="581"/>
        <end position="595"/>
    </location>
</feature>
<dbReference type="InterPro" id="IPR000832">
    <property type="entry name" value="GPCR_2_secretin-like"/>
</dbReference>
<reference evidence="19 20" key="1">
    <citation type="submission" date="2019-04" db="EMBL/GenBank/DDBJ databases">
        <title>Chromosome genome assembly for Takifugu flavidus.</title>
        <authorList>
            <person name="Xiao S."/>
        </authorList>
    </citation>
    <scope>NUCLEOTIDE SEQUENCE [LARGE SCALE GENOMIC DNA]</scope>
    <source>
        <strain evidence="19">HTHZ2018</strain>
        <tissue evidence="19">Muscle</tissue>
    </source>
</reference>
<evidence type="ECO:0000256" key="15">
    <source>
        <dbReference type="SAM" id="MobiDB-lite"/>
    </source>
</evidence>
<feature type="compositionally biased region" description="Polar residues" evidence="15">
    <location>
        <begin position="128"/>
        <end position="139"/>
    </location>
</feature>
<comment type="similarity">
    <text evidence="2">Belongs to the G-protein coupled receptor 2 family. Adhesion G-protein coupled receptor (ADGR) subfamily.</text>
</comment>
<evidence type="ECO:0000256" key="6">
    <source>
        <dbReference type="ARBA" id="ARBA00022989"/>
    </source>
</evidence>
<feature type="compositionally biased region" description="Low complexity" evidence="15">
    <location>
        <begin position="50"/>
        <end position="64"/>
    </location>
</feature>
<feature type="domain" description="GAIN-B" evidence="17">
    <location>
        <begin position="994"/>
        <end position="1177"/>
    </location>
</feature>
<feature type="region of interest" description="Disordered" evidence="15">
    <location>
        <begin position="1"/>
        <end position="64"/>
    </location>
</feature>
<dbReference type="InterPro" id="IPR000203">
    <property type="entry name" value="GPS"/>
</dbReference>
<evidence type="ECO:0000259" key="17">
    <source>
        <dbReference type="PROSITE" id="PS50221"/>
    </source>
</evidence>
<feature type="transmembrane region" description="Helical" evidence="16">
    <location>
        <begin position="1409"/>
        <end position="1428"/>
    </location>
</feature>
<keyword evidence="6 16" id="KW-1133">Transmembrane helix</keyword>
<feature type="transmembrane region" description="Helical" evidence="16">
    <location>
        <begin position="1366"/>
        <end position="1388"/>
    </location>
</feature>
<dbReference type="Gene3D" id="2.60.220.50">
    <property type="match status" value="1"/>
</dbReference>
<keyword evidence="11" id="KW-0325">Glycoprotein</keyword>
<feature type="compositionally biased region" description="Pro residues" evidence="15">
    <location>
        <begin position="37"/>
        <end position="49"/>
    </location>
</feature>
<feature type="compositionally biased region" description="Polar residues" evidence="15">
    <location>
        <begin position="1677"/>
        <end position="1688"/>
    </location>
</feature>
<evidence type="ECO:0000256" key="13">
    <source>
        <dbReference type="ARBA" id="ARBA00069922"/>
    </source>
</evidence>
<feature type="domain" description="G-protein coupled receptors family 2 profile 2" evidence="18">
    <location>
        <begin position="1204"/>
        <end position="1458"/>
    </location>
</feature>
<dbReference type="SMART" id="SM00303">
    <property type="entry name" value="GPS"/>
    <property type="match status" value="1"/>
</dbReference>
<dbReference type="FunFam" id="1.20.1070.10:FF:000052">
    <property type="entry name" value="Adhesion G-protein coupled receptor G6"/>
    <property type="match status" value="1"/>
</dbReference>
<comment type="subcellular location">
    <subcellularLocation>
        <location evidence="1">Cell membrane</location>
        <topology evidence="1">Multi-pass membrane protein</topology>
    </subcellularLocation>
</comment>
<feature type="transmembrane region" description="Helical" evidence="16">
    <location>
        <begin position="1310"/>
        <end position="1331"/>
    </location>
</feature>
<evidence type="ECO:0000256" key="7">
    <source>
        <dbReference type="ARBA" id="ARBA00023040"/>
    </source>
</evidence>
<dbReference type="EMBL" id="RHFK02000011">
    <property type="protein sequence ID" value="TWW68498.1"/>
    <property type="molecule type" value="Genomic_DNA"/>
</dbReference>
<evidence type="ECO:0000256" key="12">
    <source>
        <dbReference type="ARBA" id="ARBA00023224"/>
    </source>
</evidence>
<dbReference type="Pfam" id="PF26574">
    <property type="entry name" value="GAIN_ADGRG2"/>
    <property type="match status" value="1"/>
</dbReference>
<name>A0A5C6NP98_9TELE</name>
<dbReference type="PRINTS" id="PR00249">
    <property type="entry name" value="GPCRSECRETIN"/>
</dbReference>
<dbReference type="Gene3D" id="1.20.1070.10">
    <property type="entry name" value="Rhodopsin 7-helix transmembrane proteins"/>
    <property type="match status" value="1"/>
</dbReference>
<evidence type="ECO:0000256" key="11">
    <source>
        <dbReference type="ARBA" id="ARBA00023180"/>
    </source>
</evidence>
<dbReference type="Gene3D" id="4.10.1240.10">
    <property type="entry name" value="GPCR, family 2, extracellular hormone receptor domain"/>
    <property type="match status" value="1"/>
</dbReference>
<dbReference type="Proteomes" id="UP000324091">
    <property type="component" value="Chromosome 19"/>
</dbReference>
<keyword evidence="9" id="KW-1015">Disulfide bond</keyword>
<evidence type="ECO:0000256" key="2">
    <source>
        <dbReference type="ARBA" id="ARBA00007343"/>
    </source>
</evidence>
<evidence type="ECO:0000256" key="9">
    <source>
        <dbReference type="ARBA" id="ARBA00023157"/>
    </source>
</evidence>
<dbReference type="Pfam" id="PF01825">
    <property type="entry name" value="GPS"/>
    <property type="match status" value="1"/>
</dbReference>
<keyword evidence="5" id="KW-0732">Signal</keyword>
<dbReference type="GO" id="GO:0022011">
    <property type="term" value="P:myelination in peripheral nervous system"/>
    <property type="evidence" value="ECO:0007669"/>
    <property type="project" value="TreeGrafter"/>
</dbReference>